<evidence type="ECO:0000256" key="1">
    <source>
        <dbReference type="ARBA" id="ARBA00004141"/>
    </source>
</evidence>
<protein>
    <recommendedName>
        <fullName evidence="7">Rhodopsin domain-containing protein</fullName>
    </recommendedName>
</protein>
<dbReference type="AlphaFoldDB" id="A0A6G1INU6"/>
<evidence type="ECO:0000256" key="2">
    <source>
        <dbReference type="ARBA" id="ARBA00022692"/>
    </source>
</evidence>
<evidence type="ECO:0000256" key="6">
    <source>
        <dbReference type="SAM" id="Phobius"/>
    </source>
</evidence>
<proteinExistence type="inferred from homology"/>
<name>A0A6G1INU6_9PLEO</name>
<accession>A0A6G1INU6</accession>
<keyword evidence="2 6" id="KW-0812">Transmembrane</keyword>
<dbReference type="OrthoDB" id="5417844at2759"/>
<dbReference type="GO" id="GO:0016020">
    <property type="term" value="C:membrane"/>
    <property type="evidence" value="ECO:0007669"/>
    <property type="project" value="UniProtKB-SubCell"/>
</dbReference>
<dbReference type="InterPro" id="IPR052337">
    <property type="entry name" value="SAT4-like"/>
</dbReference>
<feature type="non-terminal residue" evidence="8">
    <location>
        <position position="278"/>
    </location>
</feature>
<gene>
    <name evidence="8" type="ORF">K458DRAFT_258432</name>
</gene>
<comment type="subcellular location">
    <subcellularLocation>
        <location evidence="1">Membrane</location>
        <topology evidence="1">Multi-pass membrane protein</topology>
    </subcellularLocation>
</comment>
<keyword evidence="9" id="KW-1185">Reference proteome</keyword>
<evidence type="ECO:0000313" key="8">
    <source>
        <dbReference type="EMBL" id="KAF2679917.1"/>
    </source>
</evidence>
<keyword evidence="4 6" id="KW-0472">Membrane</keyword>
<organism evidence="8 9">
    <name type="scientific">Lentithecium fluviatile CBS 122367</name>
    <dbReference type="NCBI Taxonomy" id="1168545"/>
    <lineage>
        <taxon>Eukaryota</taxon>
        <taxon>Fungi</taxon>
        <taxon>Dikarya</taxon>
        <taxon>Ascomycota</taxon>
        <taxon>Pezizomycotina</taxon>
        <taxon>Dothideomycetes</taxon>
        <taxon>Pleosporomycetidae</taxon>
        <taxon>Pleosporales</taxon>
        <taxon>Massarineae</taxon>
        <taxon>Lentitheciaceae</taxon>
        <taxon>Lentithecium</taxon>
    </lineage>
</organism>
<dbReference type="PANTHER" id="PTHR33048:SF93">
    <property type="entry name" value="INTEGRAL MEMBRANE PROTEIN"/>
    <property type="match status" value="1"/>
</dbReference>
<dbReference type="EMBL" id="MU005600">
    <property type="protein sequence ID" value="KAF2679917.1"/>
    <property type="molecule type" value="Genomic_DNA"/>
</dbReference>
<feature type="transmembrane region" description="Helical" evidence="6">
    <location>
        <begin position="197"/>
        <end position="216"/>
    </location>
</feature>
<dbReference type="Pfam" id="PF20684">
    <property type="entry name" value="Fung_rhodopsin"/>
    <property type="match status" value="1"/>
</dbReference>
<evidence type="ECO:0000256" key="4">
    <source>
        <dbReference type="ARBA" id="ARBA00023136"/>
    </source>
</evidence>
<evidence type="ECO:0000313" key="9">
    <source>
        <dbReference type="Proteomes" id="UP000799291"/>
    </source>
</evidence>
<feature type="transmembrane region" description="Helical" evidence="6">
    <location>
        <begin position="6"/>
        <end position="27"/>
    </location>
</feature>
<feature type="transmembrane region" description="Helical" evidence="6">
    <location>
        <begin position="236"/>
        <end position="256"/>
    </location>
</feature>
<evidence type="ECO:0000256" key="3">
    <source>
        <dbReference type="ARBA" id="ARBA00022989"/>
    </source>
</evidence>
<dbReference type="Proteomes" id="UP000799291">
    <property type="component" value="Unassembled WGS sequence"/>
</dbReference>
<comment type="similarity">
    <text evidence="5">Belongs to the SAT4 family.</text>
</comment>
<dbReference type="InterPro" id="IPR049326">
    <property type="entry name" value="Rhodopsin_dom_fungi"/>
</dbReference>
<evidence type="ECO:0000256" key="5">
    <source>
        <dbReference type="ARBA" id="ARBA00038359"/>
    </source>
</evidence>
<dbReference type="PANTHER" id="PTHR33048">
    <property type="entry name" value="PTH11-LIKE INTEGRAL MEMBRANE PROTEIN (AFU_ORTHOLOGUE AFUA_5G11245)"/>
    <property type="match status" value="1"/>
</dbReference>
<feature type="transmembrane region" description="Helical" evidence="6">
    <location>
        <begin position="84"/>
        <end position="109"/>
    </location>
</feature>
<evidence type="ECO:0000259" key="7">
    <source>
        <dbReference type="Pfam" id="PF20684"/>
    </source>
</evidence>
<feature type="non-terminal residue" evidence="8">
    <location>
        <position position="1"/>
    </location>
</feature>
<keyword evidence="3 6" id="KW-1133">Transmembrane helix</keyword>
<reference evidence="8" key="1">
    <citation type="journal article" date="2020" name="Stud. Mycol.">
        <title>101 Dothideomycetes genomes: a test case for predicting lifestyles and emergence of pathogens.</title>
        <authorList>
            <person name="Haridas S."/>
            <person name="Albert R."/>
            <person name="Binder M."/>
            <person name="Bloem J."/>
            <person name="Labutti K."/>
            <person name="Salamov A."/>
            <person name="Andreopoulos B."/>
            <person name="Baker S."/>
            <person name="Barry K."/>
            <person name="Bills G."/>
            <person name="Bluhm B."/>
            <person name="Cannon C."/>
            <person name="Castanera R."/>
            <person name="Culley D."/>
            <person name="Daum C."/>
            <person name="Ezra D."/>
            <person name="Gonzalez J."/>
            <person name="Henrissat B."/>
            <person name="Kuo A."/>
            <person name="Liang C."/>
            <person name="Lipzen A."/>
            <person name="Lutzoni F."/>
            <person name="Magnuson J."/>
            <person name="Mondo S."/>
            <person name="Nolan M."/>
            <person name="Ohm R."/>
            <person name="Pangilinan J."/>
            <person name="Park H.-J."/>
            <person name="Ramirez L."/>
            <person name="Alfaro M."/>
            <person name="Sun H."/>
            <person name="Tritt A."/>
            <person name="Yoshinaga Y."/>
            <person name="Zwiers L.-H."/>
            <person name="Turgeon B."/>
            <person name="Goodwin S."/>
            <person name="Spatafora J."/>
            <person name="Crous P."/>
            <person name="Grigoriev I."/>
        </authorList>
    </citation>
    <scope>NUCLEOTIDE SEQUENCE</scope>
    <source>
        <strain evidence="8">CBS 122367</strain>
    </source>
</reference>
<feature type="domain" description="Rhodopsin" evidence="7">
    <location>
        <begin position="23"/>
        <end position="261"/>
    </location>
</feature>
<sequence>DLSSVMIGVMWMQVVFAIAFVGARIYTRYYIIHNVGWDDTFMAVNLVTFILFVTFTSVGIAYGVGKKSYLIPAADHPKAIMWEAIGQGICIMGIAASKASVALFLLRIVIRKWHKLLLWICIISTTILCTITTILLFLQCKPAAYLWDRTIPGGRCWLNFTPVGITTAAWSATMDFALAIFPWTVIMRLNMKRKEKLTVLSGLSLGIFAGVCSIIRTYELQSLSSVNEYVYDTAPMLLWSSTEILVTIICACVPVLRPPYVKVFHGSSEGSSSGGRGY</sequence>
<feature type="transmembrane region" description="Helical" evidence="6">
    <location>
        <begin position="158"/>
        <end position="185"/>
    </location>
</feature>
<feature type="transmembrane region" description="Helical" evidence="6">
    <location>
        <begin position="39"/>
        <end position="64"/>
    </location>
</feature>
<feature type="transmembrane region" description="Helical" evidence="6">
    <location>
        <begin position="116"/>
        <end position="138"/>
    </location>
</feature>